<dbReference type="GO" id="GO:0030976">
    <property type="term" value="F:thiamine pyrophosphate binding"/>
    <property type="evidence" value="ECO:0007669"/>
    <property type="project" value="UniProtKB-UniRule"/>
</dbReference>
<proteinExistence type="inferred from homology"/>
<dbReference type="InterPro" id="IPR011603">
    <property type="entry name" value="2oxoglutarate_DH_E1"/>
</dbReference>
<name>A0A4P6F0Z6_9BACL</name>
<dbReference type="GO" id="GO:0006096">
    <property type="term" value="P:glycolytic process"/>
    <property type="evidence" value="ECO:0007669"/>
    <property type="project" value="UniProtKB-UniRule"/>
</dbReference>
<dbReference type="InterPro" id="IPR029061">
    <property type="entry name" value="THDP-binding"/>
</dbReference>
<dbReference type="Proteomes" id="UP000293568">
    <property type="component" value="Chromosome"/>
</dbReference>
<keyword evidence="3 6" id="KW-0786">Thiamine pyrophosphate</keyword>
<dbReference type="FunFam" id="3.40.50.11610:FF:000002">
    <property type="entry name" value="2-oxoglutarate dehydrogenase E1 component"/>
    <property type="match status" value="1"/>
</dbReference>
<protein>
    <recommendedName>
        <fullName evidence="6">2-oxoglutarate dehydrogenase E1 component</fullName>
        <ecNumber evidence="6">1.2.4.2</ecNumber>
    </recommendedName>
    <alternativeName>
        <fullName evidence="6">Alpha-ketoglutarate dehydrogenase</fullName>
    </alternativeName>
</protein>
<comment type="catalytic activity">
    <reaction evidence="5 6">
        <text>N(6)-[(R)-lipoyl]-L-lysyl-[protein] + 2-oxoglutarate + H(+) = N(6)-[(R)-S(8)-succinyldihydrolipoyl]-L-lysyl-[protein] + CO2</text>
        <dbReference type="Rhea" id="RHEA:12188"/>
        <dbReference type="Rhea" id="RHEA-COMP:10474"/>
        <dbReference type="Rhea" id="RHEA-COMP:20092"/>
        <dbReference type="ChEBI" id="CHEBI:15378"/>
        <dbReference type="ChEBI" id="CHEBI:16526"/>
        <dbReference type="ChEBI" id="CHEBI:16810"/>
        <dbReference type="ChEBI" id="CHEBI:83099"/>
        <dbReference type="ChEBI" id="CHEBI:83120"/>
        <dbReference type="EC" id="1.2.4.2"/>
    </reaction>
</comment>
<evidence type="ECO:0000259" key="8">
    <source>
        <dbReference type="SMART" id="SM00861"/>
    </source>
</evidence>
<dbReference type="Pfam" id="PF02779">
    <property type="entry name" value="Transket_pyr"/>
    <property type="match status" value="1"/>
</dbReference>
<dbReference type="InterPro" id="IPR023784">
    <property type="entry name" value="2oxoglutarate_DH_E1_bac"/>
</dbReference>
<evidence type="ECO:0000256" key="5">
    <source>
        <dbReference type="ARBA" id="ARBA00051911"/>
    </source>
</evidence>
<reference evidence="9 10" key="1">
    <citation type="submission" date="2019-01" db="EMBL/GenBank/DDBJ databases">
        <title>Genome sequencing of strain FW100M-2.</title>
        <authorList>
            <person name="Heo J."/>
            <person name="Kim S.-J."/>
            <person name="Kim J.-S."/>
            <person name="Hong S.-B."/>
            <person name="Kwon S.-W."/>
        </authorList>
    </citation>
    <scope>NUCLEOTIDE SEQUENCE [LARGE SCALE GENOMIC DNA]</scope>
    <source>
        <strain evidence="9 10">FW100M-2</strain>
    </source>
</reference>
<comment type="similarity">
    <text evidence="6">Belongs to the alpha-ketoglutarate dehydrogenase family.</text>
</comment>
<dbReference type="EMBL" id="CP035492">
    <property type="protein sequence ID" value="QAY66687.1"/>
    <property type="molecule type" value="Genomic_DNA"/>
</dbReference>
<feature type="domain" description="Transketolase-like pyrimidine-binding" evidence="8">
    <location>
        <begin position="590"/>
        <end position="786"/>
    </location>
</feature>
<feature type="coiled-coil region" evidence="7">
    <location>
        <begin position="491"/>
        <end position="529"/>
    </location>
</feature>
<dbReference type="NCBIfam" id="NF006914">
    <property type="entry name" value="PRK09404.1"/>
    <property type="match status" value="1"/>
</dbReference>
<keyword evidence="2 6" id="KW-0560">Oxidoreductase</keyword>
<dbReference type="EC" id="1.2.4.2" evidence="6"/>
<dbReference type="InterPro" id="IPR032106">
    <property type="entry name" value="2-oxogl_dehyd_N"/>
</dbReference>
<evidence type="ECO:0000256" key="2">
    <source>
        <dbReference type="ARBA" id="ARBA00023002"/>
    </source>
</evidence>
<keyword evidence="7" id="KW-0175">Coiled coil</keyword>
<dbReference type="SMART" id="SM00861">
    <property type="entry name" value="Transket_pyr"/>
    <property type="match status" value="1"/>
</dbReference>
<comment type="subunit">
    <text evidence="6">Homodimer. Part of the 2-oxoglutarate dehydrogenase (OGDH) complex composed of E1 (2-oxoglutarate dehydrogenase), E2 (dihydrolipoamide succinyltransferase) and E3 (dihydrolipoamide dehydrogenase); the complex contains multiple copies of the three enzymatic components (E1, E2 and E3).</text>
</comment>
<dbReference type="GO" id="GO:0006099">
    <property type="term" value="P:tricarboxylic acid cycle"/>
    <property type="evidence" value="ECO:0007669"/>
    <property type="project" value="TreeGrafter"/>
</dbReference>
<dbReference type="NCBIfam" id="NF008907">
    <property type="entry name" value="PRK12270.1"/>
    <property type="match status" value="1"/>
</dbReference>
<dbReference type="InterPro" id="IPR031717">
    <property type="entry name" value="ODO-1/KGD_C"/>
</dbReference>
<gene>
    <name evidence="6" type="primary">odhA</name>
    <name evidence="9" type="ORF">ET464_09990</name>
</gene>
<comment type="cofactor">
    <cofactor evidence="1 6">
        <name>thiamine diphosphate</name>
        <dbReference type="ChEBI" id="CHEBI:58937"/>
    </cofactor>
</comment>
<dbReference type="InterPro" id="IPR042179">
    <property type="entry name" value="KGD_C_sf"/>
</dbReference>
<dbReference type="CDD" id="cd02016">
    <property type="entry name" value="TPP_E1_OGDC_like"/>
    <property type="match status" value="1"/>
</dbReference>
<dbReference type="InterPro" id="IPR001017">
    <property type="entry name" value="DH_E1"/>
</dbReference>
<dbReference type="OrthoDB" id="9759785at2"/>
<keyword evidence="4 6" id="KW-0324">Glycolysis</keyword>
<evidence type="ECO:0000256" key="4">
    <source>
        <dbReference type="ARBA" id="ARBA00023152"/>
    </source>
</evidence>
<evidence type="ECO:0000256" key="1">
    <source>
        <dbReference type="ARBA" id="ARBA00001964"/>
    </source>
</evidence>
<dbReference type="Pfam" id="PF16078">
    <property type="entry name" value="2-oxogl_dehyd_N"/>
    <property type="match status" value="1"/>
</dbReference>
<dbReference type="Gene3D" id="3.40.50.11610">
    <property type="entry name" value="Multifunctional 2-oxoglutarate metabolism enzyme, C-terminal domain"/>
    <property type="match status" value="1"/>
</dbReference>
<dbReference type="InterPro" id="IPR005475">
    <property type="entry name" value="Transketolase-like_Pyr-bd"/>
</dbReference>
<dbReference type="KEGG" id="pprt:ET464_09990"/>
<dbReference type="AlphaFoldDB" id="A0A4P6F0Z6"/>
<dbReference type="NCBIfam" id="TIGR00239">
    <property type="entry name" value="2oxo_dh_E1"/>
    <property type="match status" value="1"/>
</dbReference>
<dbReference type="FunFam" id="3.40.50.970:FF:000036">
    <property type="entry name" value="2-oxoglutarate dehydrogenase E1 component"/>
    <property type="match status" value="1"/>
</dbReference>
<sequence length="947" mass="105428">MNTDDWHDSPWSSYYGPNLGYVQEQYEQYLADPDSVNSTFRELFATWGAPPADFANAAAGSKAPSVPNDPAALKKVMEAHHLVLNIRRYGHLAADIYPLDEKRTTAKIDPATYGLTKQDLAAMPASLIWENAPLNITNGLQAVERLTEIYTNKTAYEFSHIQDESELHWLNQHAETSAESQVLTAAERTEVLDRLIQVEQFENYLHKTFAGQKRFSIEGVDMLVPAMDEIIRLSIQDGAENILVGMAHRGRLSVLAHVLKKPYAKILGEFYHPPLDITDPSELDANFGMSGDVKYHQGAVYNITDSGETKATITLANNPSHLEVVDPVVEGFTRAAQEDRSQPGFPKQDVSKAIAITVHGDAAFPGEGVVTETLNFNNLRGYTNGGTIHIITNNRIGFTTNSEDSRSTMYSSDVAKGFDIPIIHVNADDPDACIQAIRIAYEYRKQFKKDFVIDMIGYRRHGHNEGDDPEGTQPLVYSKVRKHPTVAALYANTLVSQKAVTEQQVAEMKRQSANQLQQAYEQMREEAAQGHHTHVPRMISELQAVTGVPLERLNEINQALLNRPEGFTEYPKLARILQRRGTMLNEGEKVDWGLGETLAFATILADGTPIRLTGQDSERGTFSHRHVILNDQITGEKFSPLHAIPQAKASFAIHNSPLTETAVLGFEYGYNVFSPETLVMWEAQFGDFANMAQSIFDQFIAAGESKWGQKSNLVVLLPHGFEGQGPEHSSARLERYLQMCAENNWTVANLSSSAQYFHLLRRQAAQLGTEHARPLILMTPKSLLRNPRAASPAAAFGEGSSFQPIVAQPGLGAEEKEVKRIVLCSGRIALDLEEALPAEGTEWLHIIRVEQLYPLPQNEIKAVFDRYKNVEEIVWVQEEPKNMGAWTYMEPRLRELAPKKAAVRYIGRPDRSSPAVGSADEHSVEQKWIINTALNGEAYVKGVKANV</sequence>
<dbReference type="Pfam" id="PF00676">
    <property type="entry name" value="E1_dh"/>
    <property type="match status" value="1"/>
</dbReference>
<dbReference type="HAMAP" id="MF_01169">
    <property type="entry name" value="SucA_OdhA"/>
    <property type="match status" value="1"/>
</dbReference>
<evidence type="ECO:0000313" key="10">
    <source>
        <dbReference type="Proteomes" id="UP000293568"/>
    </source>
</evidence>
<dbReference type="Gene3D" id="3.40.50.12470">
    <property type="match status" value="1"/>
</dbReference>
<dbReference type="RefSeq" id="WP_129440515.1">
    <property type="nucleotide sequence ID" value="NZ_CP035492.1"/>
</dbReference>
<dbReference type="SUPFAM" id="SSF52518">
    <property type="entry name" value="Thiamin diphosphate-binding fold (THDP-binding)"/>
    <property type="match status" value="2"/>
</dbReference>
<dbReference type="Gene3D" id="1.10.287.1150">
    <property type="entry name" value="TPP helical domain"/>
    <property type="match status" value="1"/>
</dbReference>
<organism evidence="9 10">
    <name type="scientific">Paenibacillus protaetiae</name>
    <dbReference type="NCBI Taxonomy" id="2509456"/>
    <lineage>
        <taxon>Bacteria</taxon>
        <taxon>Bacillati</taxon>
        <taxon>Bacillota</taxon>
        <taxon>Bacilli</taxon>
        <taxon>Bacillales</taxon>
        <taxon>Paenibacillaceae</taxon>
        <taxon>Paenibacillus</taxon>
    </lineage>
</organism>
<dbReference type="PIRSF" id="PIRSF000157">
    <property type="entry name" value="Oxoglu_dh_E1"/>
    <property type="match status" value="1"/>
</dbReference>
<dbReference type="GO" id="GO:0005829">
    <property type="term" value="C:cytosol"/>
    <property type="evidence" value="ECO:0007669"/>
    <property type="project" value="TreeGrafter"/>
</dbReference>
<dbReference type="Pfam" id="PF16870">
    <property type="entry name" value="OxoGdeHyase_C"/>
    <property type="match status" value="1"/>
</dbReference>
<evidence type="ECO:0000256" key="3">
    <source>
        <dbReference type="ARBA" id="ARBA00023052"/>
    </source>
</evidence>
<evidence type="ECO:0000313" key="9">
    <source>
        <dbReference type="EMBL" id="QAY66687.1"/>
    </source>
</evidence>
<accession>A0A4P6F0Z6</accession>
<dbReference type="Gene3D" id="3.40.50.970">
    <property type="match status" value="1"/>
</dbReference>
<keyword evidence="10" id="KW-1185">Reference proteome</keyword>
<evidence type="ECO:0000256" key="7">
    <source>
        <dbReference type="SAM" id="Coils"/>
    </source>
</evidence>
<dbReference type="GO" id="GO:0004591">
    <property type="term" value="F:oxoglutarate dehydrogenase (succinyl-transferring) activity"/>
    <property type="evidence" value="ECO:0007669"/>
    <property type="project" value="UniProtKB-UniRule"/>
</dbReference>
<dbReference type="PANTHER" id="PTHR23152:SF4">
    <property type="entry name" value="2-OXOADIPATE DEHYDROGENASE COMPLEX COMPONENT E1"/>
    <property type="match status" value="1"/>
</dbReference>
<comment type="function">
    <text evidence="6">E1 component of the 2-oxoglutarate dehydrogenase (OGDH) complex which catalyzes the decarboxylation of 2-oxoglutarate, the first step in the conversion of 2-oxoglutarate to succinyl-CoA and CO(2).</text>
</comment>
<dbReference type="GO" id="GO:0045252">
    <property type="term" value="C:oxoglutarate dehydrogenase complex"/>
    <property type="evidence" value="ECO:0007669"/>
    <property type="project" value="TreeGrafter"/>
</dbReference>
<dbReference type="PANTHER" id="PTHR23152">
    <property type="entry name" value="2-OXOGLUTARATE DEHYDROGENASE"/>
    <property type="match status" value="1"/>
</dbReference>
<evidence type="ECO:0000256" key="6">
    <source>
        <dbReference type="HAMAP-Rule" id="MF_01169"/>
    </source>
</evidence>